<dbReference type="PANTHER" id="PTHR42718">
    <property type="entry name" value="MAJOR FACILITATOR SUPERFAMILY MULTIDRUG TRANSPORTER MFSC"/>
    <property type="match status" value="1"/>
</dbReference>
<evidence type="ECO:0000256" key="1">
    <source>
        <dbReference type="ARBA" id="ARBA00004651"/>
    </source>
</evidence>
<dbReference type="Gene3D" id="1.20.1720.10">
    <property type="entry name" value="Multidrug resistance protein D"/>
    <property type="match status" value="1"/>
</dbReference>
<dbReference type="Proteomes" id="UP000255082">
    <property type="component" value="Unassembled WGS sequence"/>
</dbReference>
<dbReference type="InterPro" id="IPR020846">
    <property type="entry name" value="MFS_dom"/>
</dbReference>
<accession>A0A378WVI6</accession>
<dbReference type="InterPro" id="IPR036259">
    <property type="entry name" value="MFS_trans_sf"/>
</dbReference>
<evidence type="ECO:0000256" key="3">
    <source>
        <dbReference type="ARBA" id="ARBA00022475"/>
    </source>
</evidence>
<dbReference type="AlphaFoldDB" id="A0A378WVI6"/>
<feature type="transmembrane region" description="Helical" evidence="7">
    <location>
        <begin position="21"/>
        <end position="41"/>
    </location>
</feature>
<evidence type="ECO:0000256" key="7">
    <source>
        <dbReference type="SAM" id="Phobius"/>
    </source>
</evidence>
<dbReference type="SUPFAM" id="SSF103473">
    <property type="entry name" value="MFS general substrate transporter"/>
    <property type="match status" value="1"/>
</dbReference>
<name>A0A378WVI6_9NOCA</name>
<evidence type="ECO:0000256" key="2">
    <source>
        <dbReference type="ARBA" id="ARBA00022448"/>
    </source>
</evidence>
<dbReference type="GO" id="GO:0022857">
    <property type="term" value="F:transmembrane transporter activity"/>
    <property type="evidence" value="ECO:0007669"/>
    <property type="project" value="InterPro"/>
</dbReference>
<keyword evidence="6 7" id="KW-0472">Membrane</keyword>
<dbReference type="GO" id="GO:0005886">
    <property type="term" value="C:plasma membrane"/>
    <property type="evidence" value="ECO:0007669"/>
    <property type="project" value="UniProtKB-SubCell"/>
</dbReference>
<gene>
    <name evidence="9" type="primary">stp_12</name>
    <name evidence="9" type="ORF">NCTC13184_03384</name>
</gene>
<dbReference type="EMBL" id="UGRU01000001">
    <property type="protein sequence ID" value="SUA44862.1"/>
    <property type="molecule type" value="Genomic_DNA"/>
</dbReference>
<evidence type="ECO:0000313" key="9">
    <source>
        <dbReference type="EMBL" id="SUA44862.1"/>
    </source>
</evidence>
<feature type="transmembrane region" description="Helical" evidence="7">
    <location>
        <begin position="112"/>
        <end position="135"/>
    </location>
</feature>
<keyword evidence="4 7" id="KW-0812">Transmembrane</keyword>
<evidence type="ECO:0000256" key="6">
    <source>
        <dbReference type="ARBA" id="ARBA00023136"/>
    </source>
</evidence>
<keyword evidence="5 7" id="KW-1133">Transmembrane helix</keyword>
<comment type="subcellular location">
    <subcellularLocation>
        <location evidence="1">Cell membrane</location>
        <topology evidence="1">Multi-pass membrane protein</topology>
    </subcellularLocation>
</comment>
<reference evidence="9 10" key="1">
    <citation type="submission" date="2018-06" db="EMBL/GenBank/DDBJ databases">
        <authorList>
            <consortium name="Pathogen Informatics"/>
            <person name="Doyle S."/>
        </authorList>
    </citation>
    <scope>NUCLEOTIDE SEQUENCE [LARGE SCALE GENOMIC DNA]</scope>
    <source>
        <strain evidence="9 10">NCTC13184</strain>
    </source>
</reference>
<keyword evidence="3" id="KW-1003">Cell membrane</keyword>
<sequence length="181" mass="18647">MQEGSRQESGRRLVLRSRLGVAVLVLLCAVQFLDIVDSAIVNVALPSIQHSLQVTQQNLQWVASGYILTYGGFLLLGGRLGDLIGRRRMLFAGLVVFASSSLTAGLTDDAGLLIAARLVQGVGAAFMAPAALSELTTSFREGKDRATALGVWGGISGVAAAAGVFLGESSPRGRAGGGCSS</sequence>
<evidence type="ECO:0000256" key="5">
    <source>
        <dbReference type="ARBA" id="ARBA00022989"/>
    </source>
</evidence>
<evidence type="ECO:0000313" key="10">
    <source>
        <dbReference type="Proteomes" id="UP000255082"/>
    </source>
</evidence>
<dbReference type="PANTHER" id="PTHR42718:SF46">
    <property type="entry name" value="BLR6921 PROTEIN"/>
    <property type="match status" value="1"/>
</dbReference>
<feature type="domain" description="Major facilitator superfamily (MFS) profile" evidence="8">
    <location>
        <begin position="23"/>
        <end position="181"/>
    </location>
</feature>
<evidence type="ECO:0000256" key="4">
    <source>
        <dbReference type="ARBA" id="ARBA00022692"/>
    </source>
</evidence>
<feature type="transmembrane region" description="Helical" evidence="7">
    <location>
        <begin position="147"/>
        <end position="166"/>
    </location>
</feature>
<feature type="transmembrane region" description="Helical" evidence="7">
    <location>
        <begin position="89"/>
        <end position="106"/>
    </location>
</feature>
<feature type="transmembrane region" description="Helical" evidence="7">
    <location>
        <begin position="61"/>
        <end position="77"/>
    </location>
</feature>
<dbReference type="Pfam" id="PF07690">
    <property type="entry name" value="MFS_1"/>
    <property type="match status" value="1"/>
</dbReference>
<evidence type="ECO:0000259" key="8">
    <source>
        <dbReference type="PROSITE" id="PS50850"/>
    </source>
</evidence>
<dbReference type="PROSITE" id="PS50850">
    <property type="entry name" value="MFS"/>
    <property type="match status" value="1"/>
</dbReference>
<proteinExistence type="predicted"/>
<protein>
    <submittedName>
        <fullName evidence="9">Spectinomycin tetracycline efflux pump</fullName>
    </submittedName>
</protein>
<keyword evidence="2" id="KW-0813">Transport</keyword>
<dbReference type="InterPro" id="IPR011701">
    <property type="entry name" value="MFS"/>
</dbReference>
<organism evidence="9 10">
    <name type="scientific">Nocardia africana</name>
    <dbReference type="NCBI Taxonomy" id="134964"/>
    <lineage>
        <taxon>Bacteria</taxon>
        <taxon>Bacillati</taxon>
        <taxon>Actinomycetota</taxon>
        <taxon>Actinomycetes</taxon>
        <taxon>Mycobacteriales</taxon>
        <taxon>Nocardiaceae</taxon>
        <taxon>Nocardia</taxon>
    </lineage>
</organism>